<name>A0AAV5KHQ4_9ROSI</name>
<sequence>MIYAFHFLTLCIEILLKAQYHQVCQIMLVIQMMGMVYLNHQNCQVMLVIQMMRMVIKCVGDLMVCLLP</sequence>
<evidence type="ECO:0000313" key="2">
    <source>
        <dbReference type="Proteomes" id="UP001054252"/>
    </source>
</evidence>
<proteinExistence type="predicted"/>
<evidence type="ECO:0000313" key="1">
    <source>
        <dbReference type="EMBL" id="GKV24113.1"/>
    </source>
</evidence>
<dbReference type="AlphaFoldDB" id="A0AAV5KHQ4"/>
<keyword evidence="2" id="KW-1185">Reference proteome</keyword>
<reference evidence="1 2" key="1">
    <citation type="journal article" date="2021" name="Commun. Biol.">
        <title>The genome of Shorea leprosula (Dipterocarpaceae) highlights the ecological relevance of drought in aseasonal tropical rainforests.</title>
        <authorList>
            <person name="Ng K.K.S."/>
            <person name="Kobayashi M.J."/>
            <person name="Fawcett J.A."/>
            <person name="Hatakeyama M."/>
            <person name="Paape T."/>
            <person name="Ng C.H."/>
            <person name="Ang C.C."/>
            <person name="Tnah L.H."/>
            <person name="Lee C.T."/>
            <person name="Nishiyama T."/>
            <person name="Sese J."/>
            <person name="O'Brien M.J."/>
            <person name="Copetti D."/>
            <person name="Mohd Noor M.I."/>
            <person name="Ong R.C."/>
            <person name="Putra M."/>
            <person name="Sireger I.Z."/>
            <person name="Indrioko S."/>
            <person name="Kosugi Y."/>
            <person name="Izuno A."/>
            <person name="Isagi Y."/>
            <person name="Lee S.L."/>
            <person name="Shimizu K.K."/>
        </authorList>
    </citation>
    <scope>NUCLEOTIDE SEQUENCE [LARGE SCALE GENOMIC DNA]</scope>
    <source>
        <strain evidence="1">214</strain>
    </source>
</reference>
<accession>A0AAV5KHQ4</accession>
<organism evidence="1 2">
    <name type="scientific">Rubroshorea leprosula</name>
    <dbReference type="NCBI Taxonomy" id="152421"/>
    <lineage>
        <taxon>Eukaryota</taxon>
        <taxon>Viridiplantae</taxon>
        <taxon>Streptophyta</taxon>
        <taxon>Embryophyta</taxon>
        <taxon>Tracheophyta</taxon>
        <taxon>Spermatophyta</taxon>
        <taxon>Magnoliopsida</taxon>
        <taxon>eudicotyledons</taxon>
        <taxon>Gunneridae</taxon>
        <taxon>Pentapetalae</taxon>
        <taxon>rosids</taxon>
        <taxon>malvids</taxon>
        <taxon>Malvales</taxon>
        <taxon>Dipterocarpaceae</taxon>
        <taxon>Rubroshorea</taxon>
    </lineage>
</organism>
<protein>
    <submittedName>
        <fullName evidence="1">Uncharacterized protein</fullName>
    </submittedName>
</protein>
<dbReference type="Proteomes" id="UP001054252">
    <property type="component" value="Unassembled WGS sequence"/>
</dbReference>
<comment type="caution">
    <text evidence="1">The sequence shown here is derived from an EMBL/GenBank/DDBJ whole genome shotgun (WGS) entry which is preliminary data.</text>
</comment>
<dbReference type="EMBL" id="BPVZ01000064">
    <property type="protein sequence ID" value="GKV24113.1"/>
    <property type="molecule type" value="Genomic_DNA"/>
</dbReference>
<gene>
    <name evidence="1" type="ORF">SLEP1_g33765</name>
</gene>